<evidence type="ECO:0000313" key="2">
    <source>
        <dbReference type="EMBL" id="AHI52803.1"/>
    </source>
</evidence>
<protein>
    <submittedName>
        <fullName evidence="2">Uncharacterized protein</fullName>
    </submittedName>
</protein>
<dbReference type="STRING" id="1276246.SCULI_v1c04620"/>
<dbReference type="AlphaFoldDB" id="W6A6S0"/>
<dbReference type="Proteomes" id="UP000019267">
    <property type="component" value="Chromosome"/>
</dbReference>
<gene>
    <name evidence="2" type="ORF">SCULI_v1c04620</name>
</gene>
<dbReference type="EMBL" id="CP006681">
    <property type="protein sequence ID" value="AHI52803.1"/>
    <property type="molecule type" value="Genomic_DNA"/>
</dbReference>
<feature type="chain" id="PRO_5004875620" evidence="1">
    <location>
        <begin position="23"/>
        <end position="285"/>
    </location>
</feature>
<dbReference type="RefSeq" id="WP_025363040.1">
    <property type="nucleotide sequence ID" value="NZ_CP006681.1"/>
</dbReference>
<reference evidence="2 3" key="1">
    <citation type="journal article" date="2014" name="Genome Biol. Evol.">
        <title>Molecular evolution of the substrate utilization strategies and putative virulence factors in mosquito-associated Spiroplasma species.</title>
        <authorList>
            <person name="Chang T.H."/>
            <person name="Lo W.S."/>
            <person name="Ku C."/>
            <person name="Chen L.L."/>
            <person name="Kuo C.H."/>
        </authorList>
    </citation>
    <scope>NUCLEOTIDE SEQUENCE [LARGE SCALE GENOMIC DNA]</scope>
    <source>
        <strain evidence="2">AES-1</strain>
    </source>
</reference>
<dbReference type="KEGG" id="scq:SCULI_v1c04620"/>
<keyword evidence="3" id="KW-1185">Reference proteome</keyword>
<dbReference type="PATRIC" id="fig|1276246.3.peg.461"/>
<evidence type="ECO:0000313" key="3">
    <source>
        <dbReference type="Proteomes" id="UP000019267"/>
    </source>
</evidence>
<sequence>MFKLLSLIGALGLSASSGVILTQGVMNNQNYMETDFYWEEGPYGITEDEEIETNLIANFVKELAIFLEENNQELQNITDAKIRLMSTAESTGQTGNIVRMLVDLIENGGEIVSETYQAKHVEAGNYSVKYLLNYVLPDGSERQVNLNTYPTLFNQYQLENGAWRLTLEFEYVEKDINETEDQFISNIELPDFGVHFYTHQIIDMFNNHEPFNNSVKAVIEKQKEVKLKDIHSVNAYKAIKTEDSFAIGDQYDVMDLIEDEYLYISFESNSISGTYNMLIKNVDLK</sequence>
<feature type="signal peptide" evidence="1">
    <location>
        <begin position="1"/>
        <end position="22"/>
    </location>
</feature>
<keyword evidence="1" id="KW-0732">Signal</keyword>
<accession>W6A6S0</accession>
<dbReference type="HOGENOM" id="CLU_939787_0_0_14"/>
<organism evidence="2 3">
    <name type="scientific">Spiroplasma culicicola AES-1</name>
    <dbReference type="NCBI Taxonomy" id="1276246"/>
    <lineage>
        <taxon>Bacteria</taxon>
        <taxon>Bacillati</taxon>
        <taxon>Mycoplasmatota</taxon>
        <taxon>Mollicutes</taxon>
        <taxon>Entomoplasmatales</taxon>
        <taxon>Spiroplasmataceae</taxon>
        <taxon>Spiroplasma</taxon>
    </lineage>
</organism>
<proteinExistence type="predicted"/>
<evidence type="ECO:0000256" key="1">
    <source>
        <dbReference type="SAM" id="SignalP"/>
    </source>
</evidence>
<name>W6A6S0_9MOLU</name>